<dbReference type="InterPro" id="IPR029064">
    <property type="entry name" value="Ribosomal_eL30-like_sf"/>
</dbReference>
<dbReference type="GeneID" id="106661482"/>
<dbReference type="InterPro" id="IPR001537">
    <property type="entry name" value="SpoU_MeTrfase"/>
</dbReference>
<keyword evidence="3" id="KW-0808">Transferase</keyword>
<dbReference type="GO" id="GO:0008173">
    <property type="term" value="F:RNA methyltransferase activity"/>
    <property type="evidence" value="ECO:0007669"/>
    <property type="project" value="InterPro"/>
</dbReference>
<dbReference type="OrthoDB" id="270651at2759"/>
<dbReference type="InterPro" id="IPR053888">
    <property type="entry name" value="MRM3-like_sub_bind"/>
</dbReference>
<dbReference type="SUPFAM" id="SSF75217">
    <property type="entry name" value="alpha/beta knot"/>
    <property type="match status" value="1"/>
</dbReference>
<reference evidence="5" key="1">
    <citation type="submission" date="2022-01" db="UniProtKB">
        <authorList>
            <consortium name="EnsemblMetazoa"/>
        </authorList>
    </citation>
    <scope>IDENTIFICATION</scope>
</reference>
<dbReference type="InterPro" id="IPR051259">
    <property type="entry name" value="rRNA_Methyltransferase"/>
</dbReference>
<name>A0A8I6R8C6_CIMLE</name>
<dbReference type="GO" id="GO:0003723">
    <property type="term" value="F:RNA binding"/>
    <property type="evidence" value="ECO:0007669"/>
    <property type="project" value="InterPro"/>
</dbReference>
<dbReference type="PANTHER" id="PTHR43191:SF2">
    <property type="entry name" value="RRNA METHYLTRANSFERASE 3, MITOCHONDRIAL"/>
    <property type="match status" value="1"/>
</dbReference>
<dbReference type="Gene3D" id="3.40.1280.10">
    <property type="match status" value="1"/>
</dbReference>
<dbReference type="EnsemblMetazoa" id="XM_014384922.1">
    <property type="protein sequence ID" value="XP_014240408.1"/>
    <property type="gene ID" value="LOC106661482"/>
</dbReference>
<evidence type="ECO:0000313" key="6">
    <source>
        <dbReference type="Proteomes" id="UP000494040"/>
    </source>
</evidence>
<dbReference type="RefSeq" id="XP_014240409.1">
    <property type="nucleotide sequence ID" value="XM_014384923.2"/>
</dbReference>
<dbReference type="GO" id="GO:0032259">
    <property type="term" value="P:methylation"/>
    <property type="evidence" value="ECO:0007669"/>
    <property type="project" value="UniProtKB-KW"/>
</dbReference>
<comment type="similarity">
    <text evidence="1">Belongs to the class IV-like SAM-binding methyltransferase superfamily. RNA methyltransferase TrmH family.</text>
</comment>
<evidence type="ECO:0000256" key="2">
    <source>
        <dbReference type="ARBA" id="ARBA00022603"/>
    </source>
</evidence>
<dbReference type="InterPro" id="IPR029026">
    <property type="entry name" value="tRNA_m1G_MTases_N"/>
</dbReference>
<protein>
    <recommendedName>
        <fullName evidence="4">RNA 2-O ribose methyltransferase substrate binding domain-containing protein</fullName>
    </recommendedName>
</protein>
<sequence>MQKVKSKNQRKKSGLILIEGFRQLKEVMQLQEKPLMVFFSQTKDIQDIQFDASTKLYKMPYNELKVWSDVTTSQGIIAICKRPKIVPQSERSLPVTLVCDNVRDPGNLGAIFRVAAGAGVKNIQLTSGCVDPWDMKVLRAGAGAQFKIPIHTDIAWNSVHEEVAQNGSLVFLATNHPTSSAHPLQRVKIPINPYYKVDYTYSNAVVILGGETEGLSNEAYQLANQHNGMRITIPLHNQMESLNTATAASVILFEIKKQYNLLSE</sequence>
<accession>A0A8I6R8C6</accession>
<dbReference type="CDD" id="cd18106">
    <property type="entry name" value="SpoU-like_RNMTL1"/>
    <property type="match status" value="1"/>
</dbReference>
<feature type="domain" description="RNA 2-O ribose methyltransferase substrate binding" evidence="4">
    <location>
        <begin position="17"/>
        <end position="86"/>
    </location>
</feature>
<dbReference type="GO" id="GO:0006396">
    <property type="term" value="P:RNA processing"/>
    <property type="evidence" value="ECO:0007669"/>
    <property type="project" value="InterPro"/>
</dbReference>
<dbReference type="SMART" id="SM00967">
    <property type="entry name" value="SpoU_sub_bind"/>
    <property type="match status" value="1"/>
</dbReference>
<dbReference type="Proteomes" id="UP000494040">
    <property type="component" value="Unassembled WGS sequence"/>
</dbReference>
<dbReference type="SUPFAM" id="SSF55315">
    <property type="entry name" value="L30e-like"/>
    <property type="match status" value="1"/>
</dbReference>
<dbReference type="EnsemblMetazoa" id="XM_014384923.2">
    <property type="protein sequence ID" value="XP_014240409.1"/>
    <property type="gene ID" value="LOC106661482"/>
</dbReference>
<evidence type="ECO:0000259" key="4">
    <source>
        <dbReference type="SMART" id="SM00967"/>
    </source>
</evidence>
<evidence type="ECO:0000313" key="5">
    <source>
        <dbReference type="EnsemblMetazoa" id="XP_014240408.1"/>
    </source>
</evidence>
<dbReference type="Gene3D" id="3.30.1330.30">
    <property type="match status" value="1"/>
</dbReference>
<dbReference type="OMA" id="FLKFHKY"/>
<dbReference type="Pfam" id="PF00588">
    <property type="entry name" value="SpoU_methylase"/>
    <property type="match status" value="1"/>
</dbReference>
<keyword evidence="6" id="KW-1185">Reference proteome</keyword>
<organism evidence="5 6">
    <name type="scientific">Cimex lectularius</name>
    <name type="common">Bed bug</name>
    <name type="synonym">Acanthia lectularia</name>
    <dbReference type="NCBI Taxonomy" id="79782"/>
    <lineage>
        <taxon>Eukaryota</taxon>
        <taxon>Metazoa</taxon>
        <taxon>Ecdysozoa</taxon>
        <taxon>Arthropoda</taxon>
        <taxon>Hexapoda</taxon>
        <taxon>Insecta</taxon>
        <taxon>Pterygota</taxon>
        <taxon>Neoptera</taxon>
        <taxon>Paraneoptera</taxon>
        <taxon>Hemiptera</taxon>
        <taxon>Heteroptera</taxon>
        <taxon>Panheteroptera</taxon>
        <taxon>Cimicomorpha</taxon>
        <taxon>Cimicidae</taxon>
        <taxon>Cimex</taxon>
    </lineage>
</organism>
<dbReference type="RefSeq" id="XP_014240408.1">
    <property type="nucleotide sequence ID" value="XM_014384922.1"/>
</dbReference>
<evidence type="ECO:0000256" key="1">
    <source>
        <dbReference type="ARBA" id="ARBA00007228"/>
    </source>
</evidence>
<dbReference type="InterPro" id="IPR013123">
    <property type="entry name" value="SpoU_subst-bd"/>
</dbReference>
<proteinExistence type="inferred from homology"/>
<dbReference type="PANTHER" id="PTHR43191">
    <property type="entry name" value="RRNA METHYLTRANSFERASE 3"/>
    <property type="match status" value="1"/>
</dbReference>
<dbReference type="AlphaFoldDB" id="A0A8I6R8C6"/>
<dbReference type="Pfam" id="PF22435">
    <property type="entry name" value="MRM3-like_sub_bind"/>
    <property type="match status" value="1"/>
</dbReference>
<dbReference type="InterPro" id="IPR029028">
    <property type="entry name" value="Alpha/beta_knot_MTases"/>
</dbReference>
<keyword evidence="2" id="KW-0489">Methyltransferase</keyword>
<evidence type="ECO:0000256" key="3">
    <source>
        <dbReference type="ARBA" id="ARBA00022679"/>
    </source>
</evidence>
<dbReference type="GO" id="GO:0005737">
    <property type="term" value="C:cytoplasm"/>
    <property type="evidence" value="ECO:0007669"/>
    <property type="project" value="UniProtKB-ARBA"/>
</dbReference>